<keyword evidence="1" id="KW-1133">Transmembrane helix</keyword>
<comment type="caution">
    <text evidence="2">The sequence shown here is derived from an EMBL/GenBank/DDBJ whole genome shotgun (WGS) entry which is preliminary data.</text>
</comment>
<dbReference type="PATRIC" id="fig|1346330.5.peg.498"/>
<dbReference type="RefSeq" id="WP_021068693.1">
    <property type="nucleotide sequence ID" value="NZ_ATDL01000004.1"/>
</dbReference>
<protein>
    <recommendedName>
        <fullName evidence="4">UbiA prenyltransferase family protein</fullName>
    </recommendedName>
</protein>
<sequence>MQLLRRIYHFIIFSNILIASAAIAQCLLTYLVLGLPSSWYVIGIEGTATLLLYNFSLFLSKPKDPQASPYLRTRWVFGHEYIFWINNIVALGFLLFCLGNVHVFTWLFLSFVGIVSVGYSLPVFRFFGKRGGLRQIPGLKLFHIAVVWSLSSVGLPVVESWATAVPIDWGQANTLGLLKILFLLICTLPFDIRDMKQDSYYHLKTIPHLIGEYRAKWLCYILVAIHIGLLWVAPFASLIKEGMMLTDILIGIALYVVLFRKNVGYHQVYLLDIALLVQYFCVVLFLY</sequence>
<dbReference type="EMBL" id="ATDL01000004">
    <property type="protein sequence ID" value="ERJ60595.1"/>
    <property type="molecule type" value="Genomic_DNA"/>
</dbReference>
<feature type="transmembrane region" description="Helical" evidence="1">
    <location>
        <begin position="81"/>
        <end position="101"/>
    </location>
</feature>
<organism evidence="2 3">
    <name type="scientific">Sphingobacterium paucimobilis HER1398</name>
    <dbReference type="NCBI Taxonomy" id="1346330"/>
    <lineage>
        <taxon>Bacteria</taxon>
        <taxon>Pseudomonadati</taxon>
        <taxon>Bacteroidota</taxon>
        <taxon>Sphingobacteriia</taxon>
        <taxon>Sphingobacteriales</taxon>
        <taxon>Sphingobacteriaceae</taxon>
        <taxon>Sphingobacterium</taxon>
    </lineage>
</organism>
<keyword evidence="1" id="KW-0812">Transmembrane</keyword>
<evidence type="ECO:0008006" key="4">
    <source>
        <dbReference type="Google" id="ProtNLM"/>
    </source>
</evidence>
<feature type="transmembrane region" description="Helical" evidence="1">
    <location>
        <begin position="268"/>
        <end position="286"/>
    </location>
</feature>
<feature type="transmembrane region" description="Helical" evidence="1">
    <location>
        <begin position="7"/>
        <end position="33"/>
    </location>
</feature>
<reference evidence="2 3" key="1">
    <citation type="journal article" date="2013" name="Genome Announc.">
        <title>The Draft Genome Sequence of Sphingomonas paucimobilis Strain HER1398 (Proteobacteria), Host to the Giant PAU Phage, Indicates That It Is a Member of the Genus Sphingobacterium (Bacteroidetes).</title>
        <authorList>
            <person name="White R.A.III."/>
            <person name="Suttle C.A."/>
        </authorList>
    </citation>
    <scope>NUCLEOTIDE SEQUENCE [LARGE SCALE GENOMIC DNA]</scope>
    <source>
        <strain evidence="2 3">HER1398</strain>
    </source>
</reference>
<dbReference type="AlphaFoldDB" id="U2HZB8"/>
<feature type="transmembrane region" description="Helical" evidence="1">
    <location>
        <begin position="217"/>
        <end position="236"/>
    </location>
</feature>
<evidence type="ECO:0000313" key="2">
    <source>
        <dbReference type="EMBL" id="ERJ60595.1"/>
    </source>
</evidence>
<gene>
    <name evidence="2" type="ORF">M472_17710</name>
</gene>
<evidence type="ECO:0000256" key="1">
    <source>
        <dbReference type="SAM" id="Phobius"/>
    </source>
</evidence>
<feature type="transmembrane region" description="Helical" evidence="1">
    <location>
        <begin position="139"/>
        <end position="158"/>
    </location>
</feature>
<keyword evidence="3" id="KW-1185">Reference proteome</keyword>
<name>U2HZB8_9SPHI</name>
<dbReference type="STRING" id="1346330.M472_17710"/>
<feature type="transmembrane region" description="Helical" evidence="1">
    <location>
        <begin position="107"/>
        <end position="127"/>
    </location>
</feature>
<feature type="transmembrane region" description="Helical" evidence="1">
    <location>
        <begin position="170"/>
        <end position="190"/>
    </location>
</feature>
<proteinExistence type="predicted"/>
<feature type="transmembrane region" description="Helical" evidence="1">
    <location>
        <begin position="242"/>
        <end position="259"/>
    </location>
</feature>
<evidence type="ECO:0000313" key="3">
    <source>
        <dbReference type="Proteomes" id="UP000016584"/>
    </source>
</evidence>
<feature type="transmembrane region" description="Helical" evidence="1">
    <location>
        <begin position="39"/>
        <end position="60"/>
    </location>
</feature>
<dbReference type="eggNOG" id="COG0382">
    <property type="taxonomic scope" value="Bacteria"/>
</dbReference>
<keyword evidence="1" id="KW-0472">Membrane</keyword>
<dbReference type="OrthoDB" id="1467772at2"/>
<accession>U2HZB8</accession>
<dbReference type="Proteomes" id="UP000016584">
    <property type="component" value="Unassembled WGS sequence"/>
</dbReference>